<organism evidence="3 4">
    <name type="scientific">Diplodia seriata</name>
    <dbReference type="NCBI Taxonomy" id="420778"/>
    <lineage>
        <taxon>Eukaryota</taxon>
        <taxon>Fungi</taxon>
        <taxon>Dikarya</taxon>
        <taxon>Ascomycota</taxon>
        <taxon>Pezizomycotina</taxon>
        <taxon>Dothideomycetes</taxon>
        <taxon>Dothideomycetes incertae sedis</taxon>
        <taxon>Botryosphaeriales</taxon>
        <taxon>Botryosphaeriaceae</taxon>
        <taxon>Diplodia</taxon>
    </lineage>
</organism>
<dbReference type="PROSITE" id="PS50181">
    <property type="entry name" value="FBOX"/>
    <property type="match status" value="1"/>
</dbReference>
<keyword evidence="4" id="KW-1185">Reference proteome</keyword>
<dbReference type="CDD" id="cd09917">
    <property type="entry name" value="F-box_SF"/>
    <property type="match status" value="1"/>
</dbReference>
<reference evidence="3 4" key="1">
    <citation type="submission" date="2024-02" db="EMBL/GenBank/DDBJ databases">
        <title>De novo assembly and annotation of 12 fungi associated with fruit tree decline syndrome in Ontario, Canada.</title>
        <authorList>
            <person name="Sulman M."/>
            <person name="Ellouze W."/>
            <person name="Ilyukhin E."/>
        </authorList>
    </citation>
    <scope>NUCLEOTIDE SEQUENCE [LARGE SCALE GENOMIC DNA]</scope>
    <source>
        <strain evidence="3 4">FDS-637</strain>
    </source>
</reference>
<dbReference type="InterPro" id="IPR036047">
    <property type="entry name" value="F-box-like_dom_sf"/>
</dbReference>
<dbReference type="SMART" id="SM00028">
    <property type="entry name" value="TPR"/>
    <property type="match status" value="2"/>
</dbReference>
<comment type="caution">
    <text evidence="3">The sequence shown here is derived from an EMBL/GenBank/DDBJ whole genome shotgun (WGS) entry which is preliminary data.</text>
</comment>
<dbReference type="Proteomes" id="UP001430584">
    <property type="component" value="Unassembled WGS sequence"/>
</dbReference>
<dbReference type="GeneID" id="92004579"/>
<accession>A0ABR3CVH1</accession>
<evidence type="ECO:0000313" key="4">
    <source>
        <dbReference type="Proteomes" id="UP001430584"/>
    </source>
</evidence>
<dbReference type="Gene3D" id="3.80.10.10">
    <property type="entry name" value="Ribonuclease Inhibitor"/>
    <property type="match status" value="1"/>
</dbReference>
<dbReference type="Gene3D" id="1.20.1280.50">
    <property type="match status" value="1"/>
</dbReference>
<evidence type="ECO:0000256" key="1">
    <source>
        <dbReference type="PROSITE-ProRule" id="PRU00339"/>
    </source>
</evidence>
<dbReference type="SMART" id="SM00256">
    <property type="entry name" value="FBOX"/>
    <property type="match status" value="1"/>
</dbReference>
<evidence type="ECO:0000259" key="2">
    <source>
        <dbReference type="PROSITE" id="PS50181"/>
    </source>
</evidence>
<dbReference type="InterPro" id="IPR032675">
    <property type="entry name" value="LRR_dom_sf"/>
</dbReference>
<feature type="domain" description="F-box" evidence="2">
    <location>
        <begin position="134"/>
        <end position="181"/>
    </location>
</feature>
<protein>
    <recommendedName>
        <fullName evidence="2">F-box domain-containing protein</fullName>
    </recommendedName>
</protein>
<dbReference type="Gene3D" id="1.25.40.10">
    <property type="entry name" value="Tetratricopeptide repeat domain"/>
    <property type="match status" value="1"/>
</dbReference>
<dbReference type="SUPFAM" id="SSF48452">
    <property type="entry name" value="TPR-like"/>
    <property type="match status" value="1"/>
</dbReference>
<proteinExistence type="predicted"/>
<dbReference type="InterPro" id="IPR019734">
    <property type="entry name" value="TPR_rpt"/>
</dbReference>
<gene>
    <name evidence="3" type="ORF">SLS55_000494</name>
</gene>
<dbReference type="Pfam" id="PF12937">
    <property type="entry name" value="F-box-like"/>
    <property type="match status" value="1"/>
</dbReference>
<dbReference type="SUPFAM" id="SSF52047">
    <property type="entry name" value="RNI-like"/>
    <property type="match status" value="1"/>
</dbReference>
<dbReference type="EMBL" id="JAJVCZ030000001">
    <property type="protein sequence ID" value="KAL0264544.1"/>
    <property type="molecule type" value="Genomic_DNA"/>
</dbReference>
<keyword evidence="1" id="KW-0802">TPR repeat</keyword>
<feature type="repeat" description="TPR" evidence="1">
    <location>
        <begin position="7"/>
        <end position="40"/>
    </location>
</feature>
<dbReference type="InterPro" id="IPR001810">
    <property type="entry name" value="F-box_dom"/>
</dbReference>
<name>A0ABR3CVH1_9PEZI</name>
<dbReference type="PANTHER" id="PTHR13318">
    <property type="entry name" value="PARTNER OF PAIRED, ISOFORM B-RELATED"/>
    <property type="match status" value="1"/>
</dbReference>
<dbReference type="InterPro" id="IPR011990">
    <property type="entry name" value="TPR-like_helical_dom_sf"/>
</dbReference>
<sequence length="607" mass="68820">MPHTQSAAELLELGKAFYGQRNYERALKAFTDAFSASTSSDIRFLDMAVACHIKLADMNSALSLSRKMTKHATEDARGYLRMGQVLQLQEKPEMAAEVYKLGLRRCSSEDPEKIRLMQAKRDELTRRLTPPSSQDPIVVLPAEIMDLVMEHLNFKQRVTCLRVSKHWRDFLSHQPVLWSELDLSLARRLVPQSFVRNCIYRSKDKRTGGFLLHTAKFNRMRDPEMVMKLVKACRKLQALEFLGSELSGSSIKDPIAYCTGLRSLKLGKFAAVTLDSVTQILKGRLTLVTAEFGNVEARRDATWDTDFHNLQSLSLGAGSVQEIGVHVLSIHQLVDRIPNIKSLVLTGWKYHMGLAVDANFSRLQHLETLHLTNTFFAWQPRLPKSVKYLTLTASWGWSSTLSMQRMVEIDLPSIEELNYINEGAERDNTRRFVYTLLHKFDSEITQDTSYKLVDGEALYHLDNRSLRKFSLERCPSSESGETVNILARVPRLHSAEDLTLVQAEFQDEVVFAQVIIENHRNLKRLSIPSCKITGVGIKMLIKELRDRAPSDGGGPDGKRARKGLEYLNVDWCTSISPDAIEWARAQGVEVSWKTTPPKASGKKLRYA</sequence>
<evidence type="ECO:0000313" key="3">
    <source>
        <dbReference type="EMBL" id="KAL0264544.1"/>
    </source>
</evidence>
<dbReference type="PROSITE" id="PS50005">
    <property type="entry name" value="TPR"/>
    <property type="match status" value="1"/>
</dbReference>
<dbReference type="SUPFAM" id="SSF81383">
    <property type="entry name" value="F-box domain"/>
    <property type="match status" value="1"/>
</dbReference>
<dbReference type="RefSeq" id="XP_066637284.1">
    <property type="nucleotide sequence ID" value="XM_066772005.1"/>
</dbReference>